<dbReference type="OMA" id="SAGAFHI"/>
<evidence type="ECO:0000313" key="2">
    <source>
        <dbReference type="Proteomes" id="UP000217790"/>
    </source>
</evidence>
<gene>
    <name evidence="1" type="ORF">ARMGADRAFT_1089023</name>
</gene>
<name>A0A2H3D646_ARMGA</name>
<dbReference type="AlphaFoldDB" id="A0A2H3D646"/>
<accession>A0A2H3D646</accession>
<dbReference type="InParanoid" id="A0A2H3D646"/>
<reference evidence="2" key="1">
    <citation type="journal article" date="2017" name="Nat. Ecol. Evol.">
        <title>Genome expansion and lineage-specific genetic innovations in the forest pathogenic fungi Armillaria.</title>
        <authorList>
            <person name="Sipos G."/>
            <person name="Prasanna A.N."/>
            <person name="Walter M.C."/>
            <person name="O'Connor E."/>
            <person name="Balint B."/>
            <person name="Krizsan K."/>
            <person name="Kiss B."/>
            <person name="Hess J."/>
            <person name="Varga T."/>
            <person name="Slot J."/>
            <person name="Riley R."/>
            <person name="Boka B."/>
            <person name="Rigling D."/>
            <person name="Barry K."/>
            <person name="Lee J."/>
            <person name="Mihaltcheva S."/>
            <person name="LaButti K."/>
            <person name="Lipzen A."/>
            <person name="Waldron R."/>
            <person name="Moloney N.M."/>
            <person name="Sperisen C."/>
            <person name="Kredics L."/>
            <person name="Vagvoelgyi C."/>
            <person name="Patrignani A."/>
            <person name="Fitzpatrick D."/>
            <person name="Nagy I."/>
            <person name="Doyle S."/>
            <person name="Anderson J.B."/>
            <person name="Grigoriev I.V."/>
            <person name="Gueldener U."/>
            <person name="Muensterkoetter M."/>
            <person name="Nagy L.G."/>
        </authorList>
    </citation>
    <scope>NUCLEOTIDE SEQUENCE [LARGE SCALE GENOMIC DNA]</scope>
    <source>
        <strain evidence="2">Ar21-2</strain>
    </source>
</reference>
<organism evidence="1 2">
    <name type="scientific">Armillaria gallica</name>
    <name type="common">Bulbous honey fungus</name>
    <name type="synonym">Armillaria bulbosa</name>
    <dbReference type="NCBI Taxonomy" id="47427"/>
    <lineage>
        <taxon>Eukaryota</taxon>
        <taxon>Fungi</taxon>
        <taxon>Dikarya</taxon>
        <taxon>Basidiomycota</taxon>
        <taxon>Agaricomycotina</taxon>
        <taxon>Agaricomycetes</taxon>
        <taxon>Agaricomycetidae</taxon>
        <taxon>Agaricales</taxon>
        <taxon>Marasmiineae</taxon>
        <taxon>Physalacriaceae</taxon>
        <taxon>Armillaria</taxon>
    </lineage>
</organism>
<dbReference type="EMBL" id="KZ293703">
    <property type="protein sequence ID" value="PBK83793.1"/>
    <property type="molecule type" value="Genomic_DNA"/>
</dbReference>
<evidence type="ECO:0000313" key="1">
    <source>
        <dbReference type="EMBL" id="PBK83793.1"/>
    </source>
</evidence>
<sequence length="149" mass="16440">MAILVCQVCDAQDIFEFQHPYIRDSLGHIVKEAPWTFDPETGRCVRDKTKPDARPDPYNCDICWDDVMVVYSVEPSPGASAPDVRGSEQHATRRASASAGAFHIVPVLDDLALARLLQLDVRIHVAVEVVAIVADLPGRRTAFDFAIVI</sequence>
<protein>
    <submittedName>
        <fullName evidence="1">Uncharacterized protein</fullName>
    </submittedName>
</protein>
<keyword evidence="2" id="KW-1185">Reference proteome</keyword>
<dbReference type="Proteomes" id="UP000217790">
    <property type="component" value="Unassembled WGS sequence"/>
</dbReference>
<dbReference type="OrthoDB" id="2915282at2759"/>
<proteinExistence type="predicted"/>